<dbReference type="Gene3D" id="3.40.50.10320">
    <property type="entry name" value="LmbE-like"/>
    <property type="match status" value="1"/>
</dbReference>
<proteinExistence type="predicted"/>
<organism evidence="1 2">
    <name type="scientific">Pandoraea sputorum</name>
    <dbReference type="NCBI Taxonomy" id="93222"/>
    <lineage>
        <taxon>Bacteria</taxon>
        <taxon>Pseudomonadati</taxon>
        <taxon>Pseudomonadota</taxon>
        <taxon>Betaproteobacteria</taxon>
        <taxon>Burkholderiales</taxon>
        <taxon>Burkholderiaceae</taxon>
        <taxon>Pandoraea</taxon>
    </lineage>
</organism>
<sequence length="260" mass="29049">MTQHKRQRHPPEHRETSKWLVISPHLDDAVFSCGRLLAAAPGTVVVTVFAGVPPEGTPAPPGDRAAGFVSGREAMQARHLEDLSALDKLRAESLWLPFLDRQYVDADTSQAIAPALREILDDYPDRRVLAPLGLFHSDHALVFDAVWSLMHEPAHALADDVTEAEASVPELDRWWFYEDMPYRRLAGLVAARIMAWRAQGYSARRAEPVAPDIACGQCAVDKVEAMQAYESQLRLLDPEALIDLNTPESYWQLQWSPVPL</sequence>
<dbReference type="EMBL" id="CABPSR010000019">
    <property type="protein sequence ID" value="VVE84563.1"/>
    <property type="molecule type" value="Genomic_DNA"/>
</dbReference>
<gene>
    <name evidence="1" type="ORF">PSP31121_04814</name>
</gene>
<evidence type="ECO:0000313" key="1">
    <source>
        <dbReference type="EMBL" id="VVE84563.1"/>
    </source>
</evidence>
<dbReference type="Pfam" id="PF02585">
    <property type="entry name" value="PIG-L"/>
    <property type="match status" value="1"/>
</dbReference>
<name>A0A5E5BJ46_9BURK</name>
<accession>A0A5E5BJ46</accession>
<dbReference type="Proteomes" id="UP000335538">
    <property type="component" value="Unassembled WGS sequence"/>
</dbReference>
<evidence type="ECO:0000313" key="2">
    <source>
        <dbReference type="Proteomes" id="UP000335538"/>
    </source>
</evidence>
<dbReference type="SUPFAM" id="SSF102588">
    <property type="entry name" value="LmbE-like"/>
    <property type="match status" value="1"/>
</dbReference>
<dbReference type="InterPro" id="IPR003737">
    <property type="entry name" value="GlcNAc_PI_deacetylase-related"/>
</dbReference>
<protein>
    <recommendedName>
        <fullName evidence="3">PIG-L family deacetylase</fullName>
    </recommendedName>
</protein>
<dbReference type="InterPro" id="IPR024078">
    <property type="entry name" value="LmbE-like_dom_sf"/>
</dbReference>
<dbReference type="RefSeq" id="WP_150811027.1">
    <property type="nucleotide sequence ID" value="NZ_CABPSR010000019.1"/>
</dbReference>
<evidence type="ECO:0008006" key="3">
    <source>
        <dbReference type="Google" id="ProtNLM"/>
    </source>
</evidence>
<reference evidence="1 2" key="1">
    <citation type="submission" date="2019-08" db="EMBL/GenBank/DDBJ databases">
        <authorList>
            <person name="Peeters C."/>
        </authorList>
    </citation>
    <scope>NUCLEOTIDE SEQUENCE [LARGE SCALE GENOMIC DNA]</scope>
    <source>
        <strain evidence="1 2">LMG 31121</strain>
    </source>
</reference>
<dbReference type="AlphaFoldDB" id="A0A5E5BJ46"/>